<evidence type="ECO:0000256" key="6">
    <source>
        <dbReference type="SAM" id="Phobius"/>
    </source>
</evidence>
<proteinExistence type="predicted"/>
<dbReference type="GO" id="GO:0005886">
    <property type="term" value="C:plasma membrane"/>
    <property type="evidence" value="ECO:0007669"/>
    <property type="project" value="InterPro"/>
</dbReference>
<evidence type="ECO:0000259" key="7">
    <source>
        <dbReference type="Pfam" id="PF06305"/>
    </source>
</evidence>
<keyword evidence="5" id="KW-0175">Coiled coil</keyword>
<feature type="transmembrane region" description="Helical" evidence="6">
    <location>
        <begin position="39"/>
        <end position="60"/>
    </location>
</feature>
<keyword evidence="4 6" id="KW-0472">Membrane</keyword>
<gene>
    <name evidence="8" type="ORF">HN018_01595</name>
</gene>
<evidence type="ECO:0000313" key="8">
    <source>
        <dbReference type="EMBL" id="QKE88915.1"/>
    </source>
</evidence>
<name>A0A6M8HL37_9PROT</name>
<evidence type="ECO:0000256" key="2">
    <source>
        <dbReference type="ARBA" id="ARBA00022692"/>
    </source>
</evidence>
<sequence>MLRLIIALPFLILLVVFVLFNETPQAMVLPGYSWQSSPGVVALIAAVLFFLVGALVVWFSELQQRRRARRAEQQVRALEIQVTELRAQLAQSVAQHVTHQGSIPSLATGTSTGLPPAAY</sequence>
<accession>A0A6M8HL37</accession>
<keyword evidence="1" id="KW-1003">Cell membrane</keyword>
<keyword evidence="2 6" id="KW-0812">Transmembrane</keyword>
<evidence type="ECO:0000256" key="3">
    <source>
        <dbReference type="ARBA" id="ARBA00022989"/>
    </source>
</evidence>
<organism evidence="8 9">
    <name type="scientific">Lichenicola cladoniae</name>
    <dbReference type="NCBI Taxonomy" id="1484109"/>
    <lineage>
        <taxon>Bacteria</taxon>
        <taxon>Pseudomonadati</taxon>
        <taxon>Pseudomonadota</taxon>
        <taxon>Alphaproteobacteria</taxon>
        <taxon>Acetobacterales</taxon>
        <taxon>Acetobacteraceae</taxon>
        <taxon>Lichenicola</taxon>
    </lineage>
</organism>
<reference evidence="8 9" key="1">
    <citation type="journal article" date="2014" name="World J. Microbiol. Biotechnol.">
        <title>Biodiversity and physiological characteristics of Antarctic and Arctic lichens-associated bacteria.</title>
        <authorList>
            <person name="Lee Y.M."/>
            <person name="Kim E.H."/>
            <person name="Lee H.K."/>
            <person name="Hong S.G."/>
        </authorList>
    </citation>
    <scope>NUCLEOTIDE SEQUENCE [LARGE SCALE GENOMIC DNA]</scope>
    <source>
        <strain evidence="8 9">PAMC 26569</strain>
    </source>
</reference>
<dbReference type="EMBL" id="CP053708">
    <property type="protein sequence ID" value="QKE88915.1"/>
    <property type="molecule type" value="Genomic_DNA"/>
</dbReference>
<dbReference type="KEGG" id="lck:HN018_01595"/>
<evidence type="ECO:0000313" key="9">
    <source>
        <dbReference type="Proteomes" id="UP000500767"/>
    </source>
</evidence>
<dbReference type="RefSeq" id="WP_171836154.1">
    <property type="nucleotide sequence ID" value="NZ_CP053708.1"/>
</dbReference>
<dbReference type="Proteomes" id="UP000500767">
    <property type="component" value="Chromosome"/>
</dbReference>
<evidence type="ECO:0000256" key="4">
    <source>
        <dbReference type="ARBA" id="ARBA00023136"/>
    </source>
</evidence>
<protein>
    <submittedName>
        <fullName evidence="8">DUF1049 domain-containing protein</fullName>
    </submittedName>
</protein>
<feature type="coiled-coil region" evidence="5">
    <location>
        <begin position="61"/>
        <end position="95"/>
    </location>
</feature>
<evidence type="ECO:0000256" key="5">
    <source>
        <dbReference type="SAM" id="Coils"/>
    </source>
</evidence>
<keyword evidence="3 6" id="KW-1133">Transmembrane helix</keyword>
<dbReference type="Pfam" id="PF06305">
    <property type="entry name" value="LapA_dom"/>
    <property type="match status" value="1"/>
</dbReference>
<evidence type="ECO:0000256" key="1">
    <source>
        <dbReference type="ARBA" id="ARBA00022475"/>
    </source>
</evidence>
<feature type="domain" description="Lipopolysaccharide assembly protein A" evidence="7">
    <location>
        <begin position="34"/>
        <end position="81"/>
    </location>
</feature>
<dbReference type="InterPro" id="IPR010445">
    <property type="entry name" value="LapA_dom"/>
</dbReference>
<dbReference type="AlphaFoldDB" id="A0A6M8HL37"/>
<keyword evidence="9" id="KW-1185">Reference proteome</keyword>